<name>A0AAV8Y0L6_9CUCU</name>
<proteinExistence type="predicted"/>
<comment type="caution">
    <text evidence="1">The sequence shown here is derived from an EMBL/GenBank/DDBJ whole genome shotgun (WGS) entry which is preliminary data.</text>
</comment>
<protein>
    <recommendedName>
        <fullName evidence="3">Transposase</fullName>
    </recommendedName>
</protein>
<accession>A0AAV8Y0L6</accession>
<dbReference type="Gene3D" id="3.30.420.10">
    <property type="entry name" value="Ribonuclease H-like superfamily/Ribonuclease H"/>
    <property type="match status" value="1"/>
</dbReference>
<sequence>MDNTYTFTDIERRLRENGMLKVNRRNAGRPRQARTILQGLFGLDEEKKKFWNELLERHVRVSKSTINRVLTEQLIRPFHIQLVQELLPHDLAARLQFSQIIQQYRADDLDFHKKILFADESCFTRRGITNLHNQYVYADENPHAIRAKSFQCEFSINVWIGFINNSLIGCQIASTATVI</sequence>
<dbReference type="GO" id="GO:0003676">
    <property type="term" value="F:nucleic acid binding"/>
    <property type="evidence" value="ECO:0007669"/>
    <property type="project" value="InterPro"/>
</dbReference>
<dbReference type="PANTHER" id="PTHR47326:SF1">
    <property type="entry name" value="HTH PSQ-TYPE DOMAIN-CONTAINING PROTEIN"/>
    <property type="match status" value="1"/>
</dbReference>
<dbReference type="AlphaFoldDB" id="A0AAV8Y0L6"/>
<dbReference type="Proteomes" id="UP001162162">
    <property type="component" value="Unassembled WGS sequence"/>
</dbReference>
<dbReference type="InterPro" id="IPR036397">
    <property type="entry name" value="RNaseH_sf"/>
</dbReference>
<reference evidence="1" key="1">
    <citation type="journal article" date="2023" name="Insect Mol. Biol.">
        <title>Genome sequencing provides insights into the evolution of gene families encoding plant cell wall-degrading enzymes in longhorned beetles.</title>
        <authorList>
            <person name="Shin N.R."/>
            <person name="Okamura Y."/>
            <person name="Kirsch R."/>
            <person name="Pauchet Y."/>
        </authorList>
    </citation>
    <scope>NUCLEOTIDE SEQUENCE</scope>
    <source>
        <strain evidence="1">AMC_N1</strain>
    </source>
</reference>
<keyword evidence="2" id="KW-1185">Reference proteome</keyword>
<gene>
    <name evidence="1" type="ORF">NQ318_015182</name>
</gene>
<organism evidence="1 2">
    <name type="scientific">Aromia moschata</name>
    <dbReference type="NCBI Taxonomy" id="1265417"/>
    <lineage>
        <taxon>Eukaryota</taxon>
        <taxon>Metazoa</taxon>
        <taxon>Ecdysozoa</taxon>
        <taxon>Arthropoda</taxon>
        <taxon>Hexapoda</taxon>
        <taxon>Insecta</taxon>
        <taxon>Pterygota</taxon>
        <taxon>Neoptera</taxon>
        <taxon>Endopterygota</taxon>
        <taxon>Coleoptera</taxon>
        <taxon>Polyphaga</taxon>
        <taxon>Cucujiformia</taxon>
        <taxon>Chrysomeloidea</taxon>
        <taxon>Cerambycidae</taxon>
        <taxon>Cerambycinae</taxon>
        <taxon>Callichromatini</taxon>
        <taxon>Aromia</taxon>
    </lineage>
</organism>
<dbReference type="EMBL" id="JAPWTK010000280">
    <property type="protein sequence ID" value="KAJ8943693.1"/>
    <property type="molecule type" value="Genomic_DNA"/>
</dbReference>
<evidence type="ECO:0000313" key="1">
    <source>
        <dbReference type="EMBL" id="KAJ8943693.1"/>
    </source>
</evidence>
<evidence type="ECO:0008006" key="3">
    <source>
        <dbReference type="Google" id="ProtNLM"/>
    </source>
</evidence>
<dbReference type="PANTHER" id="PTHR47326">
    <property type="entry name" value="TRANSPOSABLE ELEMENT TC3 TRANSPOSASE-LIKE PROTEIN"/>
    <property type="match status" value="1"/>
</dbReference>
<evidence type="ECO:0000313" key="2">
    <source>
        <dbReference type="Proteomes" id="UP001162162"/>
    </source>
</evidence>